<evidence type="ECO:0000313" key="12">
    <source>
        <dbReference type="EMBL" id="MBN0986087.1"/>
    </source>
</evidence>
<feature type="domain" description="Toprim" evidence="10">
    <location>
        <begin position="1"/>
        <end position="134"/>
    </location>
</feature>
<reference evidence="12 13" key="1">
    <citation type="submission" date="2021-02" db="EMBL/GenBank/DDBJ databases">
        <title>A novel species of genus Amphritea isolated from a fishpond in China.</title>
        <authorList>
            <person name="Lu H."/>
        </authorList>
    </citation>
    <scope>NUCLEOTIDE SEQUENCE [LARGE SCALE GENOMIC DNA]</scope>
    <source>
        <strain evidence="12 13">RP18W</strain>
    </source>
</reference>
<feature type="active site" description="O-(5'-phospho-DNA)-tyrosine intermediate" evidence="8">
    <location>
        <position position="328"/>
    </location>
</feature>
<dbReference type="PANTHER" id="PTHR11390">
    <property type="entry name" value="PROKARYOTIC DNA TOPOISOMERASE"/>
    <property type="match status" value="1"/>
</dbReference>
<feature type="site" description="Interaction with DNA" evidence="8">
    <location>
        <position position="178"/>
    </location>
</feature>
<evidence type="ECO:0000313" key="13">
    <source>
        <dbReference type="Proteomes" id="UP000760472"/>
    </source>
</evidence>
<evidence type="ECO:0000256" key="4">
    <source>
        <dbReference type="ARBA" id="ARBA00022842"/>
    </source>
</evidence>
<dbReference type="InterPro" id="IPR013825">
    <property type="entry name" value="Topo_IA_cen_sub2"/>
</dbReference>
<dbReference type="InterPro" id="IPR013824">
    <property type="entry name" value="Topo_IA_cen_sub1"/>
</dbReference>
<evidence type="ECO:0000256" key="1">
    <source>
        <dbReference type="ARBA" id="ARBA00000213"/>
    </source>
</evidence>
<feature type="binding site" evidence="8">
    <location>
        <position position="103"/>
    </location>
    <ligand>
        <name>Mg(2+)</name>
        <dbReference type="ChEBI" id="CHEBI:18420"/>
        <label>1</label>
        <note>catalytic</note>
    </ligand>
</feature>
<feature type="compositionally biased region" description="Basic residues" evidence="9">
    <location>
        <begin position="637"/>
        <end position="648"/>
    </location>
</feature>
<dbReference type="RefSeq" id="WP_205212785.1">
    <property type="nucleotide sequence ID" value="NZ_JAFFZP010000002.1"/>
</dbReference>
<feature type="region of interest" description="Disordered" evidence="9">
    <location>
        <begin position="616"/>
        <end position="672"/>
    </location>
</feature>
<organism evidence="12 13">
    <name type="scientific">Amphritea pacifica</name>
    <dbReference type="NCBI Taxonomy" id="2811233"/>
    <lineage>
        <taxon>Bacteria</taxon>
        <taxon>Pseudomonadati</taxon>
        <taxon>Pseudomonadota</taxon>
        <taxon>Gammaproteobacteria</taxon>
        <taxon>Oceanospirillales</taxon>
        <taxon>Oceanospirillaceae</taxon>
        <taxon>Amphritea</taxon>
    </lineage>
</organism>
<accession>A0ABS2W2Z8</accession>
<dbReference type="PROSITE" id="PS50880">
    <property type="entry name" value="TOPRIM"/>
    <property type="match status" value="1"/>
</dbReference>
<feature type="compositionally biased region" description="Low complexity" evidence="9">
    <location>
        <begin position="649"/>
        <end position="672"/>
    </location>
</feature>
<dbReference type="InterPro" id="IPR034144">
    <property type="entry name" value="TOPRIM_TopoIII"/>
</dbReference>
<dbReference type="InterPro" id="IPR003601">
    <property type="entry name" value="Topo_IA_2"/>
</dbReference>
<dbReference type="SMART" id="SM00437">
    <property type="entry name" value="TOP1Ac"/>
    <property type="match status" value="1"/>
</dbReference>
<comment type="caution">
    <text evidence="12">The sequence shown here is derived from an EMBL/GenBank/DDBJ whole genome shotgun (WGS) entry which is preliminary data.</text>
</comment>
<keyword evidence="6 8" id="KW-0238">DNA-binding</keyword>
<dbReference type="CDD" id="cd03362">
    <property type="entry name" value="TOPRIM_TopoIA_TopoIII"/>
    <property type="match status" value="1"/>
</dbReference>
<sequence>MILYIAEKPSLARAIADVLPKPHKKHDGYIELGNGDCVSWCLGHLLEQADPADYNPDFKPWRFEHLPIIPDEWKLKPRSQTRSQLAVLRKLIRQSKQLVHAGDPDREGQLLVDEVINYLGASETKKRTAQRLLISDLNPKAVSAALGCLKSNTEFIPLSVSALARSRADWIYGINLTRAYSIQGRKAGYNGVLSVGRVQTPLLGLVVRRDKEIENFVSKPFYEVQAVIETEAGEHFKARWKPSENCQPYQDEEGRVLNRKLAENVIARIKGQPAELVKLTQKRKKENAPLPFNLSALQIEAAKRFGMSAKAVLDSCQSLYERHKLLTYPRSDCRYLPEEHHRQAGDVISAITANQQALNACLPEMDTSRRSSAWNDKKVSAHHAIIPTTRQANPASLSQPESQIYDLVSRYYLAQFMAPYEYDDTRADLTIAGGQFIATAHQTLNSGWKLLLSSSEAKHSSLPQLSEGQPLQCVEGLLEEKNTQPPKYFTDATLLAAMTGISRYVADPEIRKVLKETDGLGTEATRAGIIELLFTRGFFVRQGKAIRSTTVGRALIDCLPESATTPDMTALWESELSRISQQETSYSRFMQPLTERLHQLIAQSAEVVIPETLKALSPAPKKRRTSGARRASTSKKPGVKKTVAKRSAAKTSAAKKTASAKSRAPASSKKQS</sequence>
<keyword evidence="3 8" id="KW-0479">Metal-binding</keyword>
<keyword evidence="13" id="KW-1185">Reference proteome</keyword>
<dbReference type="CDD" id="cd00186">
    <property type="entry name" value="TOP1Ac"/>
    <property type="match status" value="1"/>
</dbReference>
<dbReference type="EMBL" id="JAFFZP010000002">
    <property type="protein sequence ID" value="MBN0986087.1"/>
    <property type="molecule type" value="Genomic_DNA"/>
</dbReference>
<feature type="site" description="Interaction with DNA" evidence="8">
    <location>
        <position position="330"/>
    </location>
</feature>
<dbReference type="HAMAP" id="MF_00953">
    <property type="entry name" value="Topoisom_3_prok"/>
    <property type="match status" value="1"/>
</dbReference>
<dbReference type="Gene3D" id="2.70.20.10">
    <property type="entry name" value="Topoisomerase I, domain 3"/>
    <property type="match status" value="1"/>
</dbReference>
<dbReference type="SMART" id="SM00493">
    <property type="entry name" value="TOPRIM"/>
    <property type="match status" value="1"/>
</dbReference>
<comment type="catalytic activity">
    <reaction evidence="1 8">
        <text>ATP-independent breakage of single-stranded DNA, followed by passage and rejoining.</text>
        <dbReference type="EC" id="5.6.2.1"/>
    </reaction>
</comment>
<dbReference type="InterPro" id="IPR013826">
    <property type="entry name" value="Topo_IA_cen_sub3"/>
</dbReference>
<evidence type="ECO:0000256" key="3">
    <source>
        <dbReference type="ARBA" id="ARBA00022723"/>
    </source>
</evidence>
<evidence type="ECO:0000256" key="7">
    <source>
        <dbReference type="ARBA" id="ARBA00023235"/>
    </source>
</evidence>
<dbReference type="Gene3D" id="1.10.460.10">
    <property type="entry name" value="Topoisomerase I, domain 2"/>
    <property type="match status" value="1"/>
</dbReference>
<feature type="binding site" evidence="8">
    <location>
        <position position="7"/>
    </location>
    <ligand>
        <name>Mg(2+)</name>
        <dbReference type="ChEBI" id="CHEBI:18420"/>
        <label>1</label>
        <note>catalytic</note>
    </ligand>
</feature>
<dbReference type="InterPro" id="IPR006171">
    <property type="entry name" value="TOPRIM_dom"/>
</dbReference>
<feature type="domain" description="Topo IA-type catalytic" evidence="11">
    <location>
        <begin position="155"/>
        <end position="601"/>
    </location>
</feature>
<evidence type="ECO:0000256" key="8">
    <source>
        <dbReference type="HAMAP-Rule" id="MF_00953"/>
    </source>
</evidence>
<feature type="binding site" evidence="8">
    <location>
        <position position="105"/>
    </location>
    <ligand>
        <name>Mg(2+)</name>
        <dbReference type="ChEBI" id="CHEBI:18420"/>
        <label>2</label>
    </ligand>
</feature>
<evidence type="ECO:0000256" key="6">
    <source>
        <dbReference type="ARBA" id="ARBA00023125"/>
    </source>
</evidence>
<dbReference type="PROSITE" id="PS00396">
    <property type="entry name" value="TOPO_IA_1"/>
    <property type="match status" value="1"/>
</dbReference>
<gene>
    <name evidence="8" type="primary">topB</name>
    <name evidence="12" type="ORF">JW498_01800</name>
</gene>
<proteinExistence type="inferred from homology"/>
<dbReference type="NCBIfam" id="NF005829">
    <property type="entry name" value="PRK07726.1"/>
    <property type="match status" value="1"/>
</dbReference>
<protein>
    <recommendedName>
        <fullName evidence="8">DNA topoisomerase 3</fullName>
        <ecNumber evidence="8">5.6.2.1</ecNumber>
    </recommendedName>
    <alternativeName>
        <fullName evidence="8">DNA topoisomerase III</fullName>
    </alternativeName>
</protein>
<evidence type="ECO:0000256" key="9">
    <source>
        <dbReference type="SAM" id="MobiDB-lite"/>
    </source>
</evidence>
<dbReference type="Proteomes" id="UP000760472">
    <property type="component" value="Unassembled WGS sequence"/>
</dbReference>
<feature type="binding site" evidence="8">
    <location>
        <position position="103"/>
    </location>
    <ligand>
        <name>Mg(2+)</name>
        <dbReference type="ChEBI" id="CHEBI:18420"/>
        <label>2</label>
    </ligand>
</feature>
<dbReference type="PANTHER" id="PTHR11390:SF21">
    <property type="entry name" value="DNA TOPOISOMERASE 3-ALPHA"/>
    <property type="match status" value="1"/>
</dbReference>
<keyword evidence="4 8" id="KW-0460">Magnesium</keyword>
<name>A0ABS2W2Z8_9GAMM</name>
<dbReference type="NCBIfam" id="TIGR01056">
    <property type="entry name" value="topB"/>
    <property type="match status" value="1"/>
</dbReference>
<dbReference type="PROSITE" id="PS52039">
    <property type="entry name" value="TOPO_IA_2"/>
    <property type="match status" value="1"/>
</dbReference>
<comment type="similarity">
    <text evidence="2 8">Belongs to the type IA topoisomerase family.</text>
</comment>
<dbReference type="InterPro" id="IPR005738">
    <property type="entry name" value="TopoIII"/>
</dbReference>
<dbReference type="SMART" id="SM00436">
    <property type="entry name" value="TOP1Bc"/>
    <property type="match status" value="1"/>
</dbReference>
<feature type="site" description="Interaction with DNA" evidence="8">
    <location>
        <position position="170"/>
    </location>
</feature>
<evidence type="ECO:0000259" key="10">
    <source>
        <dbReference type="PROSITE" id="PS50880"/>
    </source>
</evidence>
<feature type="site" description="Interaction with DNA" evidence="8">
    <location>
        <position position="61"/>
    </location>
</feature>
<feature type="region of interest" description="Interaction with DNA" evidence="8">
    <location>
        <begin position="194"/>
        <end position="199"/>
    </location>
</feature>
<dbReference type="InterPro" id="IPR000380">
    <property type="entry name" value="Topo_IA"/>
</dbReference>
<dbReference type="Pfam" id="PF01751">
    <property type="entry name" value="Toprim"/>
    <property type="match status" value="1"/>
</dbReference>
<comment type="function">
    <text evidence="8">Releases the supercoiling and torsional tension of DNA, which is introduced during the DNA replication and transcription, by transiently cleaving and rejoining one strand of the DNA duplex. Introduces a single-strand break via transesterification at a target site in duplex DNA. The scissile phosphodiester is attacked by the catalytic tyrosine of the enzyme, resulting in the formation of a DNA-(5'-phosphotyrosyl)-enzyme intermediate and the expulsion of a 3'-OH DNA strand. The free DNA strand then undergoes passage around the unbroken strand, thus removing DNA supercoils. Finally, in the religation step, the DNA 3'-OH attacks the covalent intermediate to expel the active-site tyrosine and restore the DNA phosphodiester backbone.</text>
</comment>
<comment type="cofactor">
    <cofactor evidence="8">
        <name>Mg(2+)</name>
        <dbReference type="ChEBI" id="CHEBI:18420"/>
    </cofactor>
    <text evidence="8">Binds two Mg(2+) per subunit.</text>
</comment>
<dbReference type="Gene3D" id="1.10.290.10">
    <property type="entry name" value="Topoisomerase I, domain 4"/>
    <property type="match status" value="1"/>
</dbReference>
<evidence type="ECO:0000256" key="5">
    <source>
        <dbReference type="ARBA" id="ARBA00023029"/>
    </source>
</evidence>
<dbReference type="Pfam" id="PF01131">
    <property type="entry name" value="Topoisom_bac"/>
    <property type="match status" value="1"/>
</dbReference>
<dbReference type="InterPro" id="IPR003602">
    <property type="entry name" value="Topo_IA_DNA-bd_dom"/>
</dbReference>
<dbReference type="SUPFAM" id="SSF56712">
    <property type="entry name" value="Prokaryotic type I DNA topoisomerase"/>
    <property type="match status" value="1"/>
</dbReference>
<feature type="site" description="Interaction with DNA" evidence="8">
    <location>
        <position position="185"/>
    </location>
</feature>
<evidence type="ECO:0000259" key="11">
    <source>
        <dbReference type="PROSITE" id="PS52039"/>
    </source>
</evidence>
<dbReference type="InterPro" id="IPR023406">
    <property type="entry name" value="Topo_IA_AS"/>
</dbReference>
<dbReference type="EC" id="5.6.2.1" evidence="8"/>
<dbReference type="InterPro" id="IPR023405">
    <property type="entry name" value="Topo_IA_core_domain"/>
</dbReference>
<keyword evidence="7 8" id="KW-0413">Isomerase</keyword>
<dbReference type="PRINTS" id="PR00417">
    <property type="entry name" value="PRTPISMRASEI"/>
</dbReference>
<evidence type="ECO:0000256" key="2">
    <source>
        <dbReference type="ARBA" id="ARBA00009446"/>
    </source>
</evidence>
<keyword evidence="5 8" id="KW-0799">Topoisomerase</keyword>
<dbReference type="Gene3D" id="3.40.50.140">
    <property type="match status" value="1"/>
</dbReference>
<dbReference type="InterPro" id="IPR013497">
    <property type="entry name" value="Topo_IA_cen"/>
</dbReference>